<feature type="transmembrane region" description="Helical" evidence="1">
    <location>
        <begin position="15"/>
        <end position="37"/>
    </location>
</feature>
<keyword evidence="1" id="KW-0472">Membrane</keyword>
<dbReference type="eggNOG" id="COG1100">
    <property type="taxonomic scope" value="Bacteria"/>
</dbReference>
<proteinExistence type="predicted"/>
<name>A0A1M6CHG9_9BACE</name>
<dbReference type="RefSeq" id="WP_025831111.1">
    <property type="nucleotide sequence ID" value="NZ_FQZN01000004.1"/>
</dbReference>
<evidence type="ECO:0000313" key="3">
    <source>
        <dbReference type="Proteomes" id="UP000184192"/>
    </source>
</evidence>
<dbReference type="InterPro" id="IPR027417">
    <property type="entry name" value="P-loop_NTPase"/>
</dbReference>
<dbReference type="Proteomes" id="UP000184192">
    <property type="component" value="Unassembled WGS sequence"/>
</dbReference>
<evidence type="ECO:0000256" key="1">
    <source>
        <dbReference type="SAM" id="Phobius"/>
    </source>
</evidence>
<evidence type="ECO:0000313" key="2">
    <source>
        <dbReference type="EMBL" id="SHI60138.1"/>
    </source>
</evidence>
<reference evidence="3" key="1">
    <citation type="submission" date="2016-11" db="EMBL/GenBank/DDBJ databases">
        <authorList>
            <person name="Varghese N."/>
            <person name="Submissions S."/>
        </authorList>
    </citation>
    <scope>NUCLEOTIDE SEQUENCE [LARGE SCALE GENOMIC DNA]</scope>
    <source>
        <strain evidence="3">DSM 26884</strain>
    </source>
</reference>
<gene>
    <name evidence="2" type="ORF">SAMN05444350_104135</name>
</gene>
<dbReference type="AlphaFoldDB" id="A0A1M6CHG9"/>
<dbReference type="GeneID" id="92711187"/>
<dbReference type="SUPFAM" id="SSF52540">
    <property type="entry name" value="P-loop containing nucleoside triphosphate hydrolases"/>
    <property type="match status" value="1"/>
</dbReference>
<organism evidence="2 3">
    <name type="scientific">Bacteroides stercorirosoris</name>
    <dbReference type="NCBI Taxonomy" id="871324"/>
    <lineage>
        <taxon>Bacteria</taxon>
        <taxon>Pseudomonadati</taxon>
        <taxon>Bacteroidota</taxon>
        <taxon>Bacteroidia</taxon>
        <taxon>Bacteroidales</taxon>
        <taxon>Bacteroidaceae</taxon>
        <taxon>Bacteroides</taxon>
    </lineage>
</organism>
<keyword evidence="1" id="KW-1133">Transmembrane helix</keyword>
<keyword evidence="3" id="KW-1185">Reference proteome</keyword>
<dbReference type="Gene3D" id="3.40.50.300">
    <property type="entry name" value="P-loop containing nucleotide triphosphate hydrolases"/>
    <property type="match status" value="1"/>
</dbReference>
<protein>
    <submittedName>
        <fullName evidence="2">Uncharacterized protein</fullName>
    </submittedName>
</protein>
<sequence length="229" mass="25985">MDDILLISEVATQEAVFWFIPIIAWAALAGLGSAILIGTITSIWGSGDHLGMAVLGMPESGKTTWYDYLLKTNRSGMHTVDSVEIDEFKISFSDGKSVIVKKGKDIGGNEENIRIYYSKMIEDNDIVLFFFDIEKYLGSMAYERDANSRLDFIYFSWKEKKEDKDPSKAVYLIMTHADKVSNSKEAIEKVLNRMRGRSFSAITTQYTAINMVNNEQLEELKKIIFRDGK</sequence>
<keyword evidence="1" id="KW-0812">Transmembrane</keyword>
<dbReference type="CDD" id="cd00882">
    <property type="entry name" value="Ras_like_GTPase"/>
    <property type="match status" value="1"/>
</dbReference>
<accession>A0A1M6CHG9</accession>
<dbReference type="EMBL" id="FQZN01000004">
    <property type="protein sequence ID" value="SHI60138.1"/>
    <property type="molecule type" value="Genomic_DNA"/>
</dbReference>